<reference evidence="3" key="1">
    <citation type="submission" date="2021-01" db="EMBL/GenBank/DDBJ databases">
        <authorList>
            <person name="Corre E."/>
            <person name="Pelletier E."/>
            <person name="Niang G."/>
            <person name="Scheremetjew M."/>
            <person name="Finn R."/>
            <person name="Kale V."/>
            <person name="Holt S."/>
            <person name="Cochrane G."/>
            <person name="Meng A."/>
            <person name="Brown T."/>
            <person name="Cohen L."/>
        </authorList>
    </citation>
    <scope>NUCLEOTIDE SEQUENCE</scope>
    <source>
        <strain evidence="3">CCCM811</strain>
    </source>
</reference>
<gene>
    <name evidence="3" type="ORF">LGLO00237_LOCUS22239</name>
</gene>
<dbReference type="AlphaFoldDB" id="A0A7S4DTX4"/>
<dbReference type="Gene3D" id="3.30.2410.10">
    <property type="entry name" value="Hect, E3 ligase catalytic domain"/>
    <property type="match status" value="1"/>
</dbReference>
<organism evidence="3">
    <name type="scientific">Lotharella globosa</name>
    <dbReference type="NCBI Taxonomy" id="91324"/>
    <lineage>
        <taxon>Eukaryota</taxon>
        <taxon>Sar</taxon>
        <taxon>Rhizaria</taxon>
        <taxon>Cercozoa</taxon>
        <taxon>Chlorarachniophyceae</taxon>
        <taxon>Lotharella</taxon>
    </lineage>
</organism>
<feature type="domain" description="HECT" evidence="2">
    <location>
        <begin position="31"/>
        <end position="154"/>
    </location>
</feature>
<accession>A0A7S4DTX4</accession>
<evidence type="ECO:0000313" key="3">
    <source>
        <dbReference type="EMBL" id="CAE0670600.1"/>
    </source>
</evidence>
<dbReference type="InterPro" id="IPR035983">
    <property type="entry name" value="Hect_E3_ubiquitin_ligase"/>
</dbReference>
<evidence type="ECO:0000256" key="1">
    <source>
        <dbReference type="ARBA" id="ARBA00022786"/>
    </source>
</evidence>
<proteinExistence type="predicted"/>
<protein>
    <recommendedName>
        <fullName evidence="2">HECT domain-containing protein</fullName>
    </recommendedName>
</protein>
<evidence type="ECO:0000259" key="2">
    <source>
        <dbReference type="Pfam" id="PF00632"/>
    </source>
</evidence>
<dbReference type="Pfam" id="PF00632">
    <property type="entry name" value="HECT"/>
    <property type="match status" value="1"/>
</dbReference>
<dbReference type="GO" id="GO:0004842">
    <property type="term" value="F:ubiquitin-protein transferase activity"/>
    <property type="evidence" value="ECO:0007669"/>
    <property type="project" value="InterPro"/>
</dbReference>
<keyword evidence="1" id="KW-0833">Ubl conjugation pathway</keyword>
<dbReference type="InterPro" id="IPR000569">
    <property type="entry name" value="HECT_dom"/>
</dbReference>
<dbReference type="SUPFAM" id="SSF56204">
    <property type="entry name" value="Hect, E3 ligase catalytic domain"/>
    <property type="match status" value="1"/>
</dbReference>
<name>A0A7S4DTX4_9EUKA</name>
<dbReference type="EMBL" id="HBIV01031177">
    <property type="protein sequence ID" value="CAE0670600.1"/>
    <property type="molecule type" value="Transcribed_RNA"/>
</dbReference>
<sequence length="158" mass="18369">MAWRFYREKEGEKDTRFESLYGEHVPNLPQLLRWLPTRDLRVRACAFVNPLTAKKLQSLLKAEDDGDADPCVLRSIDMLHSIFEEWEQSSKHRLELFCRFVTGMPNVDEAIYVGRQMEGRLPQAHTCHFLIKVDPTSDRKSLKSGLEKSITETAMLME</sequence>